<dbReference type="PROSITE" id="PS51257">
    <property type="entry name" value="PROKAR_LIPOPROTEIN"/>
    <property type="match status" value="1"/>
</dbReference>
<evidence type="ECO:0000313" key="4">
    <source>
        <dbReference type="Proteomes" id="UP000219564"/>
    </source>
</evidence>
<accession>A0AAX2H6D3</accession>
<dbReference type="PANTHER" id="PTHR31157:SF1">
    <property type="entry name" value="SCP DOMAIN-CONTAINING PROTEIN"/>
    <property type="match status" value="1"/>
</dbReference>
<evidence type="ECO:0000259" key="2">
    <source>
        <dbReference type="Pfam" id="PF00188"/>
    </source>
</evidence>
<dbReference type="AlphaFoldDB" id="A0AAX2H6D3"/>
<proteinExistence type="predicted"/>
<dbReference type="Pfam" id="PF00188">
    <property type="entry name" value="CAP"/>
    <property type="match status" value="1"/>
</dbReference>
<keyword evidence="1" id="KW-0732">Signal</keyword>
<dbReference type="SUPFAM" id="SSF55797">
    <property type="entry name" value="PR-1-like"/>
    <property type="match status" value="1"/>
</dbReference>
<dbReference type="Proteomes" id="UP000219564">
    <property type="component" value="Unassembled WGS sequence"/>
</dbReference>
<dbReference type="RefSeq" id="WP_097191843.1">
    <property type="nucleotide sequence ID" value="NZ_OBKZ01000016.1"/>
</dbReference>
<evidence type="ECO:0000313" key="3">
    <source>
        <dbReference type="EMBL" id="SOB52381.1"/>
    </source>
</evidence>
<dbReference type="EMBL" id="OBKZ01000016">
    <property type="protein sequence ID" value="SOB52381.1"/>
    <property type="molecule type" value="Genomic_DNA"/>
</dbReference>
<reference evidence="3 4" key="1">
    <citation type="submission" date="2017-08" db="EMBL/GenBank/DDBJ databases">
        <authorList>
            <person name="Chaillou S."/>
        </authorList>
    </citation>
    <scope>NUCLEOTIDE SEQUENCE [LARGE SCALE GENOMIC DNA]</scope>
    <source>
        <strain evidence="3 4">MFPA15A1205</strain>
    </source>
</reference>
<dbReference type="InterPro" id="IPR035940">
    <property type="entry name" value="CAP_sf"/>
</dbReference>
<name>A0AAX2H6D3_9PSED</name>
<dbReference type="CDD" id="cd05379">
    <property type="entry name" value="CAP_bacterial"/>
    <property type="match status" value="1"/>
</dbReference>
<organism evidence="3 4">
    <name type="scientific">Pseudomonas lundensis</name>
    <dbReference type="NCBI Taxonomy" id="86185"/>
    <lineage>
        <taxon>Bacteria</taxon>
        <taxon>Pseudomonadati</taxon>
        <taxon>Pseudomonadota</taxon>
        <taxon>Gammaproteobacteria</taxon>
        <taxon>Pseudomonadales</taxon>
        <taxon>Pseudomonadaceae</taxon>
        <taxon>Pseudomonas</taxon>
    </lineage>
</organism>
<comment type="caution">
    <text evidence="3">The sequence shown here is derived from an EMBL/GenBank/DDBJ whole genome shotgun (WGS) entry which is preliminary data.</text>
</comment>
<protein>
    <recommendedName>
        <fullName evidence="2">SCP domain-containing protein</fullName>
    </recommendedName>
</protein>
<evidence type="ECO:0000256" key="1">
    <source>
        <dbReference type="SAM" id="SignalP"/>
    </source>
</evidence>
<gene>
    <name evidence="3" type="ORF">PLUA15_230124</name>
</gene>
<feature type="chain" id="PRO_5043959823" description="SCP domain-containing protein" evidence="1">
    <location>
        <begin position="26"/>
        <end position="283"/>
    </location>
</feature>
<dbReference type="InterPro" id="IPR014044">
    <property type="entry name" value="CAP_dom"/>
</dbReference>
<dbReference type="Gene3D" id="3.40.33.10">
    <property type="entry name" value="CAP"/>
    <property type="match status" value="1"/>
</dbReference>
<sequence>MRVPVTFTRLAAFTCAWLVACSAVASEESQLVESINTYRSQPHKCAGQVSQELPPLTADARLILPSGNFGDLQQALASNAYPLVNVQAISLSGPRDAQAAMQAVQESFCKVVLDPQFVDIGVSRNQREWRIVLARPLLTGRLGDWQTEGQKVLALINTARAQPRQCGTQAFAAAAPLTWDATLAIAAESHTRDMANTNYFDHMNRDGKTPGDRAELAGYSAHLIGETIAAGQDTPNKVVDGWLASPGHCANVMNPQFQALGAAYAVDPKSDAGIYWTALFGTP</sequence>
<dbReference type="PANTHER" id="PTHR31157">
    <property type="entry name" value="SCP DOMAIN-CONTAINING PROTEIN"/>
    <property type="match status" value="1"/>
</dbReference>
<feature type="domain" description="SCP" evidence="2">
    <location>
        <begin position="153"/>
        <end position="280"/>
    </location>
</feature>
<feature type="signal peptide" evidence="1">
    <location>
        <begin position="1"/>
        <end position="25"/>
    </location>
</feature>